<feature type="compositionally biased region" description="Polar residues" evidence="8">
    <location>
        <begin position="25"/>
        <end position="39"/>
    </location>
</feature>
<evidence type="ECO:0000256" key="6">
    <source>
        <dbReference type="ARBA" id="ARBA00023136"/>
    </source>
</evidence>
<feature type="transmembrane region" description="Helical" evidence="9">
    <location>
        <begin position="327"/>
        <end position="344"/>
    </location>
</feature>
<feature type="transmembrane region" description="Helical" evidence="9">
    <location>
        <begin position="175"/>
        <end position="200"/>
    </location>
</feature>
<dbReference type="InterPro" id="IPR023408">
    <property type="entry name" value="MscS_beta-dom_sf"/>
</dbReference>
<sequence>MATIQPLAKEVELYPISPENELENPPTQNTDTDSLTNVTVEKPNPVSEPPTQPPVTQNRQGSFLTCYMPIPKPVRFLFRLLLLVCLAPVVYAFVTVATFAILPLVLVAFVVLRLVQFVIRCNVLKKHFALKVLMRYWILVVALLLLIEVGIFYPIAKFVPGVKLATIIGLPITMWIKLICILVGIYLINLIIWFCAALILADQLDDGNDECWELVLEAVSEIFGCLLFLWAEVVVMNSVPTFKQSKIFGVYTKKWIKVSLFVLIGYDMITLLTHIVVWSLPKLFADNLRIGENIKTALSLVCCDDLGKGAFNKKYVVYVGIGIKRSIIFILSAVMLLVTWVLYFDDHLNTPENKRILKFGTWTLVSLLICSFLWLIKSCILLYWEAHAVYNRLHSKTGDIGKQLYFLVLLSNIHYQRVFETPEENSENSPGCGSKTPPKRKVLWVALESGSDGDLYRIFDRKIVREKLISRTGTNASIHDIHQAAEQILAAQYSLSKENTSGYLQHLLQSDNSEDNDEDITETLKKIVLGEIYSDEDWKMLLTLLPSVHPTEQIYFQEVKTWMERAHSRCRFLANTLLSEKEVAKCLNQVISGIIIAATFIMWLLLSGLAKTNVLVLIASPLLAVTFIFGDTLKSLFQGLIFVYVVHPFDVGDLCVVDDKLLEVKRIGVWSTTFSKVRTVGKQQEVIYPNSALATKNVINHKTEFDWNDEISFSLKSLAKEKTEELKQQIESYLDTQKHRFTPHFHSVEFLETEDKAKIVVHMKHHIKAEGWTYFECLKEKEKRRFETAIYIQDLINQQVPEAETQARGQKNWCLVYAFLKGPHCC</sequence>
<evidence type="ECO:0000256" key="7">
    <source>
        <dbReference type="ARBA" id="ARBA00023303"/>
    </source>
</evidence>
<keyword evidence="3 9" id="KW-0812">Transmembrane</keyword>
<evidence type="ECO:0000313" key="12">
    <source>
        <dbReference type="Proteomes" id="UP001443914"/>
    </source>
</evidence>
<accession>A0AAW1LQ68</accession>
<dbReference type="InterPro" id="IPR016688">
    <property type="entry name" value="MscS-like_plants/fungi"/>
</dbReference>
<evidence type="ECO:0000256" key="5">
    <source>
        <dbReference type="ARBA" id="ARBA00023065"/>
    </source>
</evidence>
<protein>
    <recommendedName>
        <fullName evidence="10">Mechanosensitive ion channel MscS domain-containing protein</fullName>
    </recommendedName>
</protein>
<dbReference type="AlphaFoldDB" id="A0AAW1LQ68"/>
<feature type="transmembrane region" description="Helical" evidence="9">
    <location>
        <begin position="255"/>
        <end position="280"/>
    </location>
</feature>
<dbReference type="EMBL" id="JBDFQZ010000004">
    <property type="protein sequence ID" value="KAK9735988.1"/>
    <property type="molecule type" value="Genomic_DNA"/>
</dbReference>
<dbReference type="PANTHER" id="PTHR31618">
    <property type="entry name" value="MECHANOSENSITIVE ION CHANNEL PROTEIN 5"/>
    <property type="match status" value="1"/>
</dbReference>
<dbReference type="Pfam" id="PF00924">
    <property type="entry name" value="MS_channel_2nd"/>
    <property type="match status" value="1"/>
</dbReference>
<comment type="subcellular location">
    <subcellularLocation>
        <location evidence="1">Membrane</location>
        <topology evidence="1">Multi-pass membrane protein</topology>
    </subcellularLocation>
</comment>
<dbReference type="InterPro" id="IPR010920">
    <property type="entry name" value="LSM_dom_sf"/>
</dbReference>
<feature type="transmembrane region" description="Helical" evidence="9">
    <location>
        <begin position="76"/>
        <end position="94"/>
    </location>
</feature>
<comment type="caution">
    <text evidence="11">The sequence shown here is derived from an EMBL/GenBank/DDBJ whole genome shotgun (WGS) entry which is preliminary data.</text>
</comment>
<reference evidence="11" key="1">
    <citation type="submission" date="2024-03" db="EMBL/GenBank/DDBJ databases">
        <title>WGS assembly of Saponaria officinalis var. Norfolk2.</title>
        <authorList>
            <person name="Jenkins J."/>
            <person name="Shu S."/>
            <person name="Grimwood J."/>
            <person name="Barry K."/>
            <person name="Goodstein D."/>
            <person name="Schmutz J."/>
            <person name="Leebens-Mack J."/>
            <person name="Osbourn A."/>
        </authorList>
    </citation>
    <scope>NUCLEOTIDE SEQUENCE [LARGE SCALE GENOMIC DNA]</scope>
    <source>
        <strain evidence="11">JIC</strain>
    </source>
</reference>
<evidence type="ECO:0000256" key="2">
    <source>
        <dbReference type="ARBA" id="ARBA00008017"/>
    </source>
</evidence>
<evidence type="ECO:0000313" key="11">
    <source>
        <dbReference type="EMBL" id="KAK9735988.1"/>
    </source>
</evidence>
<feature type="transmembrane region" description="Helical" evidence="9">
    <location>
        <begin position="212"/>
        <end position="235"/>
    </location>
</feature>
<dbReference type="GO" id="GO:0005886">
    <property type="term" value="C:plasma membrane"/>
    <property type="evidence" value="ECO:0007669"/>
    <property type="project" value="TreeGrafter"/>
</dbReference>
<dbReference type="InterPro" id="IPR006685">
    <property type="entry name" value="MscS_channel_2nd"/>
</dbReference>
<dbReference type="PANTHER" id="PTHR31618:SF7">
    <property type="entry name" value="MECHANOSENSITIVE ION CHANNEL PROTEIN"/>
    <property type="match status" value="1"/>
</dbReference>
<name>A0AAW1LQ68_SAPOF</name>
<feature type="transmembrane region" description="Helical" evidence="9">
    <location>
        <begin position="100"/>
        <end position="124"/>
    </location>
</feature>
<keyword evidence="6 9" id="KW-0472">Membrane</keyword>
<evidence type="ECO:0000256" key="1">
    <source>
        <dbReference type="ARBA" id="ARBA00004141"/>
    </source>
</evidence>
<dbReference type="Proteomes" id="UP001443914">
    <property type="component" value="Unassembled WGS sequence"/>
</dbReference>
<feature type="transmembrane region" description="Helical" evidence="9">
    <location>
        <begin position="364"/>
        <end position="384"/>
    </location>
</feature>
<organism evidence="11 12">
    <name type="scientific">Saponaria officinalis</name>
    <name type="common">Common soapwort</name>
    <name type="synonym">Lychnis saponaria</name>
    <dbReference type="NCBI Taxonomy" id="3572"/>
    <lineage>
        <taxon>Eukaryota</taxon>
        <taxon>Viridiplantae</taxon>
        <taxon>Streptophyta</taxon>
        <taxon>Embryophyta</taxon>
        <taxon>Tracheophyta</taxon>
        <taxon>Spermatophyta</taxon>
        <taxon>Magnoliopsida</taxon>
        <taxon>eudicotyledons</taxon>
        <taxon>Gunneridae</taxon>
        <taxon>Pentapetalae</taxon>
        <taxon>Caryophyllales</taxon>
        <taxon>Caryophyllaceae</taxon>
        <taxon>Caryophylleae</taxon>
        <taxon>Saponaria</taxon>
    </lineage>
</organism>
<evidence type="ECO:0000259" key="10">
    <source>
        <dbReference type="Pfam" id="PF00924"/>
    </source>
</evidence>
<feature type="domain" description="Mechanosensitive ion channel MscS" evidence="10">
    <location>
        <begin position="631"/>
        <end position="702"/>
    </location>
</feature>
<feature type="transmembrane region" description="Helical" evidence="9">
    <location>
        <begin position="136"/>
        <end position="155"/>
    </location>
</feature>
<evidence type="ECO:0000256" key="9">
    <source>
        <dbReference type="SAM" id="Phobius"/>
    </source>
</evidence>
<evidence type="ECO:0000256" key="3">
    <source>
        <dbReference type="ARBA" id="ARBA00022692"/>
    </source>
</evidence>
<gene>
    <name evidence="11" type="ORF">RND81_04G243300</name>
</gene>
<dbReference type="GO" id="GO:0008381">
    <property type="term" value="F:mechanosensitive monoatomic ion channel activity"/>
    <property type="evidence" value="ECO:0007669"/>
    <property type="project" value="TreeGrafter"/>
</dbReference>
<evidence type="ECO:0000256" key="4">
    <source>
        <dbReference type="ARBA" id="ARBA00022989"/>
    </source>
</evidence>
<dbReference type="Gene3D" id="2.30.30.60">
    <property type="match status" value="1"/>
</dbReference>
<evidence type="ECO:0000256" key="8">
    <source>
        <dbReference type="SAM" id="MobiDB-lite"/>
    </source>
</evidence>
<feature type="transmembrane region" description="Helical" evidence="9">
    <location>
        <begin position="586"/>
        <end position="606"/>
    </location>
</feature>
<comment type="similarity">
    <text evidence="2">Belongs to the MscS (TC 1.A.23) family.</text>
</comment>
<keyword evidence="12" id="KW-1185">Reference proteome</keyword>
<keyword evidence="5" id="KW-0406">Ion transport</keyword>
<dbReference type="GO" id="GO:0050982">
    <property type="term" value="P:detection of mechanical stimulus"/>
    <property type="evidence" value="ECO:0007669"/>
    <property type="project" value="TreeGrafter"/>
</dbReference>
<feature type="region of interest" description="Disordered" evidence="8">
    <location>
        <begin position="16"/>
        <end position="58"/>
    </location>
</feature>
<dbReference type="SUPFAM" id="SSF50182">
    <property type="entry name" value="Sm-like ribonucleoproteins"/>
    <property type="match status" value="1"/>
</dbReference>
<keyword evidence="7" id="KW-0407">Ion channel</keyword>
<proteinExistence type="inferred from homology"/>
<dbReference type="GO" id="GO:0006820">
    <property type="term" value="P:monoatomic anion transport"/>
    <property type="evidence" value="ECO:0007669"/>
    <property type="project" value="TreeGrafter"/>
</dbReference>
<keyword evidence="5" id="KW-0813">Transport</keyword>
<keyword evidence="4 9" id="KW-1133">Transmembrane helix</keyword>